<feature type="domain" description="Apple" evidence="1">
    <location>
        <begin position="366"/>
        <end position="452"/>
    </location>
</feature>
<proteinExistence type="predicted"/>
<dbReference type="PROSITE" id="PS51257">
    <property type="entry name" value="PROKAR_LIPOPROTEIN"/>
    <property type="match status" value="1"/>
</dbReference>
<protein>
    <recommendedName>
        <fullName evidence="1">Apple domain-containing protein</fullName>
    </recommendedName>
</protein>
<accession>A0A2B4SUX3</accession>
<dbReference type="PROSITE" id="PS50948">
    <property type="entry name" value="PAN"/>
    <property type="match status" value="1"/>
</dbReference>
<dbReference type="OrthoDB" id="5966762at2759"/>
<reference evidence="3" key="1">
    <citation type="journal article" date="2017" name="bioRxiv">
        <title>Comparative analysis of the genomes of Stylophora pistillata and Acropora digitifera provides evidence for extensive differences between species of corals.</title>
        <authorList>
            <person name="Voolstra C.R."/>
            <person name="Li Y."/>
            <person name="Liew Y.J."/>
            <person name="Baumgarten S."/>
            <person name="Zoccola D."/>
            <person name="Flot J.-F."/>
            <person name="Tambutte S."/>
            <person name="Allemand D."/>
            <person name="Aranda M."/>
        </authorList>
    </citation>
    <scope>NUCLEOTIDE SEQUENCE [LARGE SCALE GENOMIC DNA]</scope>
</reference>
<dbReference type="InterPro" id="IPR003609">
    <property type="entry name" value="Pan_app"/>
</dbReference>
<dbReference type="Gene3D" id="2.60.120.260">
    <property type="entry name" value="Galactose-binding domain-like"/>
    <property type="match status" value="1"/>
</dbReference>
<evidence type="ECO:0000313" key="2">
    <source>
        <dbReference type="EMBL" id="PFX32215.1"/>
    </source>
</evidence>
<dbReference type="EMBL" id="LSMT01000026">
    <property type="protein sequence ID" value="PFX32215.1"/>
    <property type="molecule type" value="Genomic_DNA"/>
</dbReference>
<evidence type="ECO:0000313" key="3">
    <source>
        <dbReference type="Proteomes" id="UP000225706"/>
    </source>
</evidence>
<gene>
    <name evidence="2" type="ORF">AWC38_SpisGene2960</name>
</gene>
<comment type="caution">
    <text evidence="2">The sequence shown here is derived from an EMBL/GenBank/DDBJ whole genome shotgun (WGS) entry which is preliminary data.</text>
</comment>
<name>A0A2B4SUX3_STYPI</name>
<evidence type="ECO:0000259" key="1">
    <source>
        <dbReference type="PROSITE" id="PS50948"/>
    </source>
</evidence>
<dbReference type="AlphaFoldDB" id="A0A2B4SUX3"/>
<dbReference type="Proteomes" id="UP000225706">
    <property type="component" value="Unassembled WGS sequence"/>
</dbReference>
<sequence>MEKADSIVSCLGICCLILVSCPPNLSGRATKFKQLGQEKSSFTKFRSMYFKRRQISQDAGHFPPKYEAHQSEARNITPVSLLNGERSNLLGYEAKRVRRNISPSPAIYETCLYTTLPLSSRSNIIWWFPPVEPTVKPSGYLCPQGHVYDIYIQDCRLGISASDFGKRILFIEFHILVQRPMLGNETTVKQAITDQLSIHGASVNVIRIGKFPGGHCVQVIVNLDQRYFSLQSLKSAISSPSMGSLIFREIHSNFSCPLKKIFMPDEYTVDGDEVTVTATGETYQENDFYSPRTALKNGTYLPVGVLTVCKQPSINCSGVFIGLTKDSYSLSSGGSLYRNTSKDFIEPGLFQFVIHLSALALADGGCSTNCSEYFLTQENRRLMGFVMQRFESQSLLSCSLSCLQQSWCTSINFKLISLDGKGICELNKSDFDSDTGSKLYAVPGITFSKLLKDSADKGATGKPTRPKENITLRFQCEGLMDLFADGLPIGRHNNADPRSPTKFVISGNTRVLSVISRSQIRRGGILGSLSNGLITNSSWKCMDDPYPGCKWMTPDFDDRMWPAAKEIVFHRPRPTKVPGIAQGAKWIWIAKGPGPVQAHPPRHVTVYCRLKMP</sequence>
<keyword evidence="3" id="KW-1185">Reference proteome</keyword>
<organism evidence="2 3">
    <name type="scientific">Stylophora pistillata</name>
    <name type="common">Smooth cauliflower coral</name>
    <dbReference type="NCBI Taxonomy" id="50429"/>
    <lineage>
        <taxon>Eukaryota</taxon>
        <taxon>Metazoa</taxon>
        <taxon>Cnidaria</taxon>
        <taxon>Anthozoa</taxon>
        <taxon>Hexacorallia</taxon>
        <taxon>Scleractinia</taxon>
        <taxon>Astrocoeniina</taxon>
        <taxon>Pocilloporidae</taxon>
        <taxon>Stylophora</taxon>
    </lineage>
</organism>